<organism evidence="2 3">
    <name type="scientific">Diplodia seriata</name>
    <dbReference type="NCBI Taxonomy" id="420778"/>
    <lineage>
        <taxon>Eukaryota</taxon>
        <taxon>Fungi</taxon>
        <taxon>Dikarya</taxon>
        <taxon>Ascomycota</taxon>
        <taxon>Pezizomycotina</taxon>
        <taxon>Dothideomycetes</taxon>
        <taxon>Dothideomycetes incertae sedis</taxon>
        <taxon>Botryosphaeriales</taxon>
        <taxon>Botryosphaeriaceae</taxon>
        <taxon>Diplodia</taxon>
    </lineage>
</organism>
<keyword evidence="3" id="KW-1185">Reference proteome</keyword>
<reference evidence="2 3" key="1">
    <citation type="submission" date="2024-02" db="EMBL/GenBank/DDBJ databases">
        <title>De novo assembly and annotation of 12 fungi associated with fruit tree decline syndrome in Ontario, Canada.</title>
        <authorList>
            <person name="Sulman M."/>
            <person name="Ellouze W."/>
            <person name="Ilyukhin E."/>
        </authorList>
    </citation>
    <scope>NUCLEOTIDE SEQUENCE [LARGE SCALE GENOMIC DNA]</scope>
    <source>
        <strain evidence="2 3">FDS-637</strain>
    </source>
</reference>
<feature type="region of interest" description="Disordered" evidence="1">
    <location>
        <begin position="495"/>
        <end position="550"/>
    </location>
</feature>
<proteinExistence type="predicted"/>
<name>A0ABR3CPA5_9PEZI</name>
<evidence type="ECO:0000313" key="3">
    <source>
        <dbReference type="Proteomes" id="UP001430584"/>
    </source>
</evidence>
<accession>A0ABR3CPA5</accession>
<dbReference type="GeneID" id="92005531"/>
<dbReference type="EMBL" id="JAJVCZ030000002">
    <property type="protein sequence ID" value="KAL0262478.1"/>
    <property type="molecule type" value="Genomic_DNA"/>
</dbReference>
<feature type="compositionally biased region" description="Basic residues" evidence="1">
    <location>
        <begin position="503"/>
        <end position="513"/>
    </location>
</feature>
<feature type="compositionally biased region" description="Low complexity" evidence="1">
    <location>
        <begin position="365"/>
        <end position="375"/>
    </location>
</feature>
<feature type="compositionally biased region" description="Basic residues" evidence="1">
    <location>
        <begin position="417"/>
        <end position="430"/>
    </location>
</feature>
<feature type="compositionally biased region" description="Basic residues" evidence="1">
    <location>
        <begin position="399"/>
        <end position="408"/>
    </location>
</feature>
<dbReference type="Proteomes" id="UP001430584">
    <property type="component" value="Unassembled WGS sequence"/>
</dbReference>
<feature type="region of interest" description="Disordered" evidence="1">
    <location>
        <begin position="617"/>
        <end position="665"/>
    </location>
</feature>
<feature type="region of interest" description="Disordered" evidence="1">
    <location>
        <begin position="711"/>
        <end position="834"/>
    </location>
</feature>
<dbReference type="RefSeq" id="XP_066635507.1">
    <property type="nucleotide sequence ID" value="XM_066772940.1"/>
</dbReference>
<evidence type="ECO:0000256" key="1">
    <source>
        <dbReference type="SAM" id="MobiDB-lite"/>
    </source>
</evidence>
<feature type="compositionally biased region" description="Basic residues" evidence="1">
    <location>
        <begin position="524"/>
        <end position="546"/>
    </location>
</feature>
<feature type="compositionally biased region" description="Acidic residues" evidence="1">
    <location>
        <begin position="713"/>
        <end position="726"/>
    </location>
</feature>
<feature type="region of interest" description="Disordered" evidence="1">
    <location>
        <begin position="223"/>
        <end position="244"/>
    </location>
</feature>
<feature type="compositionally biased region" description="Low complexity" evidence="1">
    <location>
        <begin position="230"/>
        <end position="244"/>
    </location>
</feature>
<comment type="caution">
    <text evidence="2">The sequence shown here is derived from an EMBL/GenBank/DDBJ whole genome shotgun (WGS) entry which is preliminary data.</text>
</comment>
<feature type="compositionally biased region" description="Basic and acidic residues" evidence="1">
    <location>
        <begin position="514"/>
        <end position="523"/>
    </location>
</feature>
<protein>
    <submittedName>
        <fullName evidence="2">Uncharacterized protein</fullName>
    </submittedName>
</protein>
<evidence type="ECO:0000313" key="2">
    <source>
        <dbReference type="EMBL" id="KAL0262478.1"/>
    </source>
</evidence>
<feature type="region of interest" description="Disordered" evidence="1">
    <location>
        <begin position="321"/>
        <end position="440"/>
    </location>
</feature>
<gene>
    <name evidence="2" type="ORF">SLS55_001446</name>
</gene>
<feature type="compositionally biased region" description="Basic and acidic residues" evidence="1">
    <location>
        <begin position="431"/>
        <end position="440"/>
    </location>
</feature>
<feature type="compositionally biased region" description="Low complexity" evidence="1">
    <location>
        <begin position="641"/>
        <end position="656"/>
    </location>
</feature>
<feature type="compositionally biased region" description="Basic residues" evidence="1">
    <location>
        <begin position="324"/>
        <end position="333"/>
    </location>
</feature>
<feature type="compositionally biased region" description="Acidic residues" evidence="1">
    <location>
        <begin position="342"/>
        <end position="364"/>
    </location>
</feature>
<sequence length="857" mass="96280">MLPILTGIRHPSLRRSEAKDKRRLEAWRDGFDDTLTTFRGRLVPLHGTHLHYNKPREYWLLPAGSWEVIKIKAKLKRPTKSRSPGRSQLLIKRKRRYEPDTTWFERMAKRQAADMLKPVSQRAGAAAAPSSRQITLYRALDAQLHADAGHDAAGTAQHCVDIGQTFFPWPRLPARLQARVLAFAWWGDNIDHDKPAALRLEWLAHRNRFQAVPLRDQYRQTARRRSLYHPSSSPPAGTTTTTPLPTLLTVNRAFSARVLHAFHSLTTLHFSAAADLVRFLETRDCEADHLGQLAHLVLATTDRDAFEALTPRRAFGTVISGSSARRRRGRRGRGLGMLREGEVEEEEEEEEEESWEDSDSDGSGDSDSNSSNSSCEVEDDYSGTDTGSSFLAESESSGHKRRRRRGGRQYRQEKKKENKKRRSKSKHHGHHDHEHHGGDCCDHDHEHAHDHEHDDFSIGATTEETQWRPAWLHWPKKPALLTRFNLAKAKKKVKKATMALRPFGRKAKGKDNKKKGSDHDCRRSHGHHHHHHKHANHSHSHGNKKNRVGDSVVLPPINLRRRRSLQNGSSSTPPKDVLTGLKTFVLKIEGGQHHHPRESDGPGRTRHFKWMRVVEERPQRREVRRPSAAAAAVPHPPPPIASGSGCGSQHQHQQPGLSAADDDGNRGRVVCDLKGEYATRVGVRAVWGADWLVRALRETMVPRTCEVRIEGLLPDDGDDDGSDDGGGEAVVVDPPVVPRPPAGDQSSWQLDRSRGGKGKGRAAADDDDVEDAAAVVVRSRGGRWDGRSDEESSGEEEWCSAVSSPRPPVRAAGKRRMDAAVRRTNGRAETGRRGRSVPWTDLVLPRDYKKRFLLEVL</sequence>